<reference evidence="9" key="1">
    <citation type="submission" date="2024-02" db="UniProtKB">
        <authorList>
            <consortium name="WormBaseParasite"/>
        </authorList>
    </citation>
    <scope>IDENTIFICATION</scope>
</reference>
<dbReference type="SUPFAM" id="SSF140718">
    <property type="entry name" value="Mediator hinge subcomplex-like"/>
    <property type="match status" value="1"/>
</dbReference>
<dbReference type="InterPro" id="IPR037212">
    <property type="entry name" value="Med7/Med21-like"/>
</dbReference>
<evidence type="ECO:0000256" key="1">
    <source>
        <dbReference type="ARBA" id="ARBA00004123"/>
    </source>
</evidence>
<comment type="subcellular location">
    <subcellularLocation>
        <location evidence="1 6">Nucleus</location>
    </subcellularLocation>
</comment>
<proteinExistence type="inferred from homology"/>
<comment type="similarity">
    <text evidence="6">Belongs to the Mediator complex subunit 21 family.</text>
</comment>
<protein>
    <recommendedName>
        <fullName evidence="6">Mediator of RNA polymerase II transcription subunit 21</fullName>
    </recommendedName>
</protein>
<keyword evidence="4 6" id="KW-0804">Transcription</keyword>
<sequence>MAELLTQLQDMINEMAQLMCNSIGVLQDTAPQCDLGSTNNEIMTEANCELFAKHIARTAKDIETLIDSFPSEGLSIEEINEQMARKDSEKAKLMRELETSVTEGEQLSKQIEQKLGLIATVQLESRPHI</sequence>
<dbReference type="WBParaSite" id="MBELARI_LOCUS12988">
    <property type="protein sequence ID" value="MBELARI_LOCUS12988"/>
    <property type="gene ID" value="MBELARI_LOCUS12988"/>
</dbReference>
<comment type="subunit">
    <text evidence="6">Component of the Mediator complex.</text>
</comment>
<dbReference type="Gene3D" id="6.10.280.10">
    <property type="entry name" value="Mediator complex, subunit Med21"/>
    <property type="match status" value="1"/>
</dbReference>
<dbReference type="Proteomes" id="UP000887575">
    <property type="component" value="Unassembled WGS sequence"/>
</dbReference>
<dbReference type="PANTHER" id="PTHR13381:SF0">
    <property type="entry name" value="MEDIATOR OF RNA POLYMERASE II TRANSCRIPTION SUBUNIT 21"/>
    <property type="match status" value="1"/>
</dbReference>
<comment type="function">
    <text evidence="6">Component of the Mediator complex, a coactivator involved in the regulated transcription of nearly all RNA polymerase II-dependent genes. Mediator functions as a bridge to convey information from gene-specific regulatory proteins to the basal RNA polymerase II transcription machinery. Mediator is recruited to promoters by direct interactions with regulatory proteins and serves as a scaffold for the assembly of a functional preinitiation complex with RNA polymerase II and the general transcription factors.</text>
</comment>
<evidence type="ECO:0000256" key="5">
    <source>
        <dbReference type="ARBA" id="ARBA00023242"/>
    </source>
</evidence>
<dbReference type="GO" id="GO:0003712">
    <property type="term" value="F:transcription coregulator activity"/>
    <property type="evidence" value="ECO:0007669"/>
    <property type="project" value="TreeGrafter"/>
</dbReference>
<organism evidence="8 9">
    <name type="scientific">Mesorhabditis belari</name>
    <dbReference type="NCBI Taxonomy" id="2138241"/>
    <lineage>
        <taxon>Eukaryota</taxon>
        <taxon>Metazoa</taxon>
        <taxon>Ecdysozoa</taxon>
        <taxon>Nematoda</taxon>
        <taxon>Chromadorea</taxon>
        <taxon>Rhabditida</taxon>
        <taxon>Rhabditina</taxon>
        <taxon>Rhabditomorpha</taxon>
        <taxon>Rhabditoidea</taxon>
        <taxon>Rhabditidae</taxon>
        <taxon>Mesorhabditinae</taxon>
        <taxon>Mesorhabditis</taxon>
    </lineage>
</organism>
<name>A0AAF3J2Z5_9BILA</name>
<evidence type="ECO:0000313" key="9">
    <source>
        <dbReference type="WBParaSite" id="MBELARI_LOCUS12988"/>
    </source>
</evidence>
<dbReference type="AlphaFoldDB" id="A0AAF3J2Z5"/>
<evidence type="ECO:0000256" key="4">
    <source>
        <dbReference type="ARBA" id="ARBA00023163"/>
    </source>
</evidence>
<dbReference type="InterPro" id="IPR021384">
    <property type="entry name" value="Mediator_Med21"/>
</dbReference>
<evidence type="ECO:0000313" key="8">
    <source>
        <dbReference type="Proteomes" id="UP000887575"/>
    </source>
</evidence>
<dbReference type="GO" id="GO:0016592">
    <property type="term" value="C:mediator complex"/>
    <property type="evidence" value="ECO:0007669"/>
    <property type="project" value="UniProtKB-UniRule"/>
</dbReference>
<evidence type="ECO:0000256" key="7">
    <source>
        <dbReference type="SAM" id="Coils"/>
    </source>
</evidence>
<evidence type="ECO:0000256" key="3">
    <source>
        <dbReference type="ARBA" id="ARBA00023159"/>
    </source>
</evidence>
<accession>A0AAF3J2Z5</accession>
<dbReference type="PANTHER" id="PTHR13381">
    <property type="entry name" value="RNA POLYMERASE II HOLOENZYME COMPONENT SRB7"/>
    <property type="match status" value="1"/>
</dbReference>
<evidence type="ECO:0000256" key="6">
    <source>
        <dbReference type="RuleBase" id="RU366036"/>
    </source>
</evidence>
<dbReference type="Pfam" id="PF11221">
    <property type="entry name" value="Med21"/>
    <property type="match status" value="1"/>
</dbReference>
<dbReference type="GO" id="GO:0006357">
    <property type="term" value="P:regulation of transcription by RNA polymerase II"/>
    <property type="evidence" value="ECO:0007669"/>
    <property type="project" value="TreeGrafter"/>
</dbReference>
<keyword evidence="7" id="KW-0175">Coiled coil</keyword>
<feature type="coiled-coil region" evidence="7">
    <location>
        <begin position="76"/>
        <end position="114"/>
    </location>
</feature>
<keyword evidence="5 6" id="KW-0539">Nucleus</keyword>
<evidence type="ECO:0000256" key="2">
    <source>
        <dbReference type="ARBA" id="ARBA00023015"/>
    </source>
</evidence>
<keyword evidence="8" id="KW-1185">Reference proteome</keyword>
<keyword evidence="3 6" id="KW-0010">Activator</keyword>
<keyword evidence="2 6" id="KW-0805">Transcription regulation</keyword>